<protein>
    <submittedName>
        <fullName evidence="9">Glycosyltransferase</fullName>
    </submittedName>
</protein>
<dbReference type="InterPro" id="IPR037257">
    <property type="entry name" value="T2SS_E_N_sf"/>
</dbReference>
<dbReference type="AlphaFoldDB" id="A0A5C8UV69"/>
<dbReference type="SUPFAM" id="SSF53448">
    <property type="entry name" value="Nucleotide-diphospho-sugar transferases"/>
    <property type="match status" value="1"/>
</dbReference>
<keyword evidence="4 7" id="KW-0812">Transmembrane</keyword>
<proteinExistence type="predicted"/>
<reference evidence="9 10" key="1">
    <citation type="submission" date="2019-08" db="EMBL/GenBank/DDBJ databases">
        <title>Bacterial whole genome sequence for Glaciihabitans sp. CHu50b-6-2.</title>
        <authorList>
            <person name="Jin L."/>
        </authorList>
    </citation>
    <scope>NUCLEOTIDE SEQUENCE [LARGE SCALE GENOMIC DNA]</scope>
    <source>
        <strain evidence="9 10">CHu50b-6-2</strain>
    </source>
</reference>
<feature type="domain" description="Type II secretion system protein GspE N-terminal" evidence="8">
    <location>
        <begin position="20"/>
        <end position="101"/>
    </location>
</feature>
<feature type="transmembrane region" description="Helical" evidence="7">
    <location>
        <begin position="121"/>
        <end position="144"/>
    </location>
</feature>
<dbReference type="Proteomes" id="UP000321379">
    <property type="component" value="Unassembled WGS sequence"/>
</dbReference>
<dbReference type="GO" id="GO:0016757">
    <property type="term" value="F:glycosyltransferase activity"/>
    <property type="evidence" value="ECO:0007669"/>
    <property type="project" value="UniProtKB-KW"/>
</dbReference>
<dbReference type="Gene3D" id="3.90.550.10">
    <property type="entry name" value="Spore Coat Polysaccharide Biosynthesis Protein SpsA, Chain A"/>
    <property type="match status" value="1"/>
</dbReference>
<keyword evidence="2" id="KW-0328">Glycosyltransferase</keyword>
<evidence type="ECO:0000256" key="4">
    <source>
        <dbReference type="ARBA" id="ARBA00022692"/>
    </source>
</evidence>
<feature type="transmembrane region" description="Helical" evidence="7">
    <location>
        <begin position="518"/>
        <end position="539"/>
    </location>
</feature>
<dbReference type="SUPFAM" id="SSF160246">
    <property type="entry name" value="EspE N-terminal domain-like"/>
    <property type="match status" value="1"/>
</dbReference>
<name>A0A5C8UV69_9MICO</name>
<evidence type="ECO:0000256" key="2">
    <source>
        <dbReference type="ARBA" id="ARBA00022676"/>
    </source>
</evidence>
<evidence type="ECO:0000256" key="3">
    <source>
        <dbReference type="ARBA" id="ARBA00022679"/>
    </source>
</evidence>
<evidence type="ECO:0000313" key="10">
    <source>
        <dbReference type="Proteomes" id="UP000321379"/>
    </source>
</evidence>
<dbReference type="Pfam" id="PF13641">
    <property type="entry name" value="Glyco_tranf_2_3"/>
    <property type="match status" value="1"/>
</dbReference>
<keyword evidence="6 7" id="KW-0472">Membrane</keyword>
<dbReference type="InterPro" id="IPR007831">
    <property type="entry name" value="T2SS_GspE_N"/>
</dbReference>
<keyword evidence="10" id="KW-1185">Reference proteome</keyword>
<evidence type="ECO:0000313" key="9">
    <source>
        <dbReference type="EMBL" id="TXN32211.1"/>
    </source>
</evidence>
<evidence type="ECO:0000256" key="7">
    <source>
        <dbReference type="SAM" id="Phobius"/>
    </source>
</evidence>
<comment type="subcellular location">
    <subcellularLocation>
        <location evidence="1">Membrane</location>
        <topology evidence="1">Multi-pass membrane protein</topology>
    </subcellularLocation>
</comment>
<feature type="transmembrane region" description="Helical" evidence="7">
    <location>
        <begin position="150"/>
        <end position="173"/>
    </location>
</feature>
<keyword evidence="3 9" id="KW-0808">Transferase</keyword>
<feature type="transmembrane region" description="Helical" evidence="7">
    <location>
        <begin position="488"/>
        <end position="511"/>
    </location>
</feature>
<dbReference type="InterPro" id="IPR050321">
    <property type="entry name" value="Glycosyltr_2/OpgH_subfam"/>
</dbReference>
<dbReference type="PANTHER" id="PTHR43867:SF2">
    <property type="entry name" value="CELLULOSE SYNTHASE CATALYTIC SUBUNIT A [UDP-FORMING]"/>
    <property type="match status" value="1"/>
</dbReference>
<gene>
    <name evidence="9" type="ORF">FVP33_04130</name>
</gene>
<evidence type="ECO:0000256" key="1">
    <source>
        <dbReference type="ARBA" id="ARBA00004141"/>
    </source>
</evidence>
<evidence type="ECO:0000256" key="5">
    <source>
        <dbReference type="ARBA" id="ARBA00022989"/>
    </source>
</evidence>
<dbReference type="EMBL" id="VRMG01000004">
    <property type="protein sequence ID" value="TXN32211.1"/>
    <property type="molecule type" value="Genomic_DNA"/>
</dbReference>
<accession>A0A5C8UV69</accession>
<comment type="caution">
    <text evidence="9">The sequence shown here is derived from an EMBL/GenBank/DDBJ whole genome shotgun (WGS) entry which is preliminary data.</text>
</comment>
<dbReference type="InterPro" id="IPR029044">
    <property type="entry name" value="Nucleotide-diphossugar_trans"/>
</dbReference>
<organism evidence="9 10">
    <name type="scientific">Lacisediminihabitans profunda</name>
    <dbReference type="NCBI Taxonomy" id="2594790"/>
    <lineage>
        <taxon>Bacteria</taxon>
        <taxon>Bacillati</taxon>
        <taxon>Actinomycetota</taxon>
        <taxon>Actinomycetes</taxon>
        <taxon>Micrococcales</taxon>
        <taxon>Microbacteriaceae</taxon>
        <taxon>Lacisediminihabitans</taxon>
    </lineage>
</organism>
<evidence type="ECO:0000256" key="6">
    <source>
        <dbReference type="ARBA" id="ARBA00023136"/>
    </source>
</evidence>
<feature type="transmembrane region" description="Helical" evidence="7">
    <location>
        <begin position="442"/>
        <end position="468"/>
    </location>
</feature>
<keyword evidence="5 7" id="KW-1133">Transmembrane helix</keyword>
<dbReference type="GO" id="GO:0016020">
    <property type="term" value="C:membrane"/>
    <property type="evidence" value="ECO:0007669"/>
    <property type="project" value="UniProtKB-SubCell"/>
</dbReference>
<dbReference type="PANTHER" id="PTHR43867">
    <property type="entry name" value="CELLULOSE SYNTHASE CATALYTIC SUBUNIT A [UDP-FORMING]"/>
    <property type="match status" value="1"/>
</dbReference>
<evidence type="ECO:0000259" key="8">
    <source>
        <dbReference type="Pfam" id="PF05157"/>
    </source>
</evidence>
<sequence>MVDSAVLLKVMARAWKVAPVDLTTIGIDRDLVRQWPAERYLRENWVPVRDQSNGSVLVATAREPDAARTATIASVLESPVEFVAATSWDIRSAVKRSFKAEIAADGTTERWRTNPSLSARVVVSNGQAVGGILFGLVLFTLAVLSPSAMGAVVVATASAGFLAAATFVLVMAVRGERADTPNAPDSRILDDLLPLYTVLVPVFRQASAVPRMIATLSRLDYPADRLEVLILVEEEDRATRDAILAATPPPGFRIVTVPAGAPETRPRACNVGLFVARGELLVVYGADHVPAPDQLRRAVAAFAHAGGDLACVQASISYSNAHDNVLTRLVALERSSWADRVLPALGRSRFAVPAGGTSEHFRTAALIELGGWDPYNVSEDVDLGVRMSAMGYHLAPVASTTEEPAAATVPAFIRQRSRWTKGYLQTALVHSRRPLALIRQLGFARFAGTALFVALTPMAVLMVIPFYLLVLTALVLPAGVIDTVLPAWALTGGIAAFAVGMAEMIVVSAFGPVRRGDVAAVALALLAPIHWILHSVAAYKGLGQLFTRPHYWEKTDSGPRRSRSAGA</sequence>
<dbReference type="Pfam" id="PF05157">
    <property type="entry name" value="MshEN"/>
    <property type="match status" value="1"/>
</dbReference>